<organism evidence="2 3">
    <name type="scientific">Myroides marinus</name>
    <dbReference type="NCBI Taxonomy" id="703342"/>
    <lineage>
        <taxon>Bacteria</taxon>
        <taxon>Pseudomonadati</taxon>
        <taxon>Bacteroidota</taxon>
        <taxon>Flavobacteriia</taxon>
        <taxon>Flavobacteriales</taxon>
        <taxon>Flavobacteriaceae</taxon>
        <taxon>Myroides</taxon>
    </lineage>
</organism>
<dbReference type="AlphaFoldDB" id="A0A163V5F3"/>
<accession>A0A163V5F3</accession>
<feature type="compositionally biased region" description="Basic and acidic residues" evidence="1">
    <location>
        <begin position="469"/>
        <end position="480"/>
    </location>
</feature>
<dbReference type="OrthoDB" id="1031347at2"/>
<sequence length="999" mass="108119">MTTFTTGGTVGLNFTPFIYGATTTNIEVYIKNIQLEKGNKVSDWSSSPEDTNKNVEDSINNINIDNRNYLTKSDIKTSGGAIDITNATKIVILKGVKETNGINFNISEIIKRIKDNNSLLTLYFKYKKTGGTLTGLGGHTDGLLSKNKVYIDGKLSTYTFSDPRSCFVANDTNYHYVKVEFETPIVSLSGGVNLWIQPNRNEKTLTVDTNIEEILLCISNKDIGWTPAYEDVQNSIDNIQIGSRNYFRISTLNPYTPYHTLISKEGLNKFTLKTTGASNALVFGCTPSDYLYKRAIVSGRIIINGKPIIGFSNNALQTYRLTDSLTVNSEGYFVAVLHTSNSAHAWMIHGNPIKFDNTLTVKDDIIEIIDFNYELVESGNKATGWTPAHEDIEAQIKDQELYTEYSVNGTTAWHTPATSADRFMRQKKGDGAWGVALPFGKDGTNGTNGKDGATGAKGDKGDTGSTGAKGDKGNTGDRGPEGIQGPVGEPLGDGVMLFTDPDFSDGNNGINVYNNSANGNVTIDRIVKPSDAPSKSTHILRITNKGVASPALGGFYQHAQSRANAVFIHKIIAKIPTTHKLEIITNGIGNGGSTKFLTSQQGTGKYETYIAKIVSGTSGTFSVLGYFYLSGNNGTAAAPVIWDMCYSTIFDMSIPDKRLNFLTTTIEGNSVSTGTLRVGQGNAATAGITGVRASGATSNVSFWAGLTYENRESAPFQVWTDGRLKATNADITGKITATSGEFTGKVTATSGTFTGTVNANAGTFNNVTANNLTVNSGTFKGRIEAESGYFGGFLVNNQGMINDITKNDHKLEFGYQVAWTGIKSALGMNYKFMYSEGTNALVHNCNSQIVNTATTGTDHNVALLLTAARSAGGRNHALVIEKGDIAGMALYTKHFGVTDNIQIYRESVVIYTPINGSWICHVSLPTGEYRYDGRTVTIMCAGNGKTKIIGRDAVIYSHEGHHSVGKVDNYIDFFNNSSKVTMTYSAEKNWWFVTHINIH</sequence>
<dbReference type="Proteomes" id="UP000076630">
    <property type="component" value="Unassembled WGS sequence"/>
</dbReference>
<feature type="compositionally biased region" description="Low complexity" evidence="1">
    <location>
        <begin position="440"/>
        <end position="456"/>
    </location>
</feature>
<proteinExistence type="predicted"/>
<dbReference type="Pfam" id="PF01391">
    <property type="entry name" value="Collagen"/>
    <property type="match status" value="1"/>
</dbReference>
<comment type="caution">
    <text evidence="2">The sequence shown here is derived from an EMBL/GenBank/DDBJ whole genome shotgun (WGS) entry which is preliminary data.</text>
</comment>
<evidence type="ECO:0000256" key="1">
    <source>
        <dbReference type="SAM" id="MobiDB-lite"/>
    </source>
</evidence>
<dbReference type="InterPro" id="IPR008160">
    <property type="entry name" value="Collagen"/>
</dbReference>
<evidence type="ECO:0000313" key="2">
    <source>
        <dbReference type="EMBL" id="KZE74363.1"/>
    </source>
</evidence>
<gene>
    <name evidence="2" type="ORF">AV926_17720</name>
</gene>
<feature type="region of interest" description="Disordered" evidence="1">
    <location>
        <begin position="438"/>
        <end position="487"/>
    </location>
</feature>
<dbReference type="EMBL" id="LQNU01000092">
    <property type="protein sequence ID" value="KZE74363.1"/>
    <property type="molecule type" value="Genomic_DNA"/>
</dbReference>
<keyword evidence="3" id="KW-1185">Reference proteome</keyword>
<name>A0A163V5F3_9FLAO</name>
<reference evidence="2 3" key="1">
    <citation type="submission" date="2016-01" db="EMBL/GenBank/DDBJ databases">
        <title>Whole genome sequencing of Myroides marinus L41.</title>
        <authorList>
            <person name="Hong K.W."/>
        </authorList>
    </citation>
    <scope>NUCLEOTIDE SEQUENCE [LARGE SCALE GENOMIC DNA]</scope>
    <source>
        <strain evidence="2 3">L41</strain>
    </source>
</reference>
<protein>
    <submittedName>
        <fullName evidence="2">Uncharacterized protein</fullName>
    </submittedName>
</protein>
<dbReference type="RefSeq" id="WP_052243635.1">
    <property type="nucleotide sequence ID" value="NZ_JWJO01000129.1"/>
</dbReference>
<evidence type="ECO:0000313" key="3">
    <source>
        <dbReference type="Proteomes" id="UP000076630"/>
    </source>
</evidence>